<sequence length="224" mass="23962">MAVPVGTVALSTEDGCVSSGAHSVDTCSDPAANASVATATDEHIKRTKNAVPSAGEPTSPPSADLEQTSADTIIIASNERAILSRAHTSVHPQAGAIETAAEISNESYLKRVDSLSRRMTHLHDLSLLLDRSTISLAKVDVIENFRGGNCDHHGFNQHTKNLLTHLSDESNVQSRIIIVEGLSAEALNVLGERYHIDPEFFAHHLVGDPHKPNNGQQASSRSRI</sequence>
<gene>
    <name evidence="1" type="ORF">K469DRAFT_23481</name>
</gene>
<evidence type="ECO:0000313" key="1">
    <source>
        <dbReference type="EMBL" id="KAF2190104.1"/>
    </source>
</evidence>
<dbReference type="Proteomes" id="UP000800200">
    <property type="component" value="Unassembled WGS sequence"/>
</dbReference>
<protein>
    <submittedName>
        <fullName evidence="1">Uncharacterized protein</fullName>
    </submittedName>
</protein>
<reference evidence="1" key="1">
    <citation type="journal article" date="2020" name="Stud. Mycol.">
        <title>101 Dothideomycetes genomes: a test case for predicting lifestyles and emergence of pathogens.</title>
        <authorList>
            <person name="Haridas S."/>
            <person name="Albert R."/>
            <person name="Binder M."/>
            <person name="Bloem J."/>
            <person name="Labutti K."/>
            <person name="Salamov A."/>
            <person name="Andreopoulos B."/>
            <person name="Baker S."/>
            <person name="Barry K."/>
            <person name="Bills G."/>
            <person name="Bluhm B."/>
            <person name="Cannon C."/>
            <person name="Castanera R."/>
            <person name="Culley D."/>
            <person name="Daum C."/>
            <person name="Ezra D."/>
            <person name="Gonzalez J."/>
            <person name="Henrissat B."/>
            <person name="Kuo A."/>
            <person name="Liang C."/>
            <person name="Lipzen A."/>
            <person name="Lutzoni F."/>
            <person name="Magnuson J."/>
            <person name="Mondo S."/>
            <person name="Nolan M."/>
            <person name="Ohm R."/>
            <person name="Pangilinan J."/>
            <person name="Park H.-J."/>
            <person name="Ramirez L."/>
            <person name="Alfaro M."/>
            <person name="Sun H."/>
            <person name="Tritt A."/>
            <person name="Yoshinaga Y."/>
            <person name="Zwiers L.-H."/>
            <person name="Turgeon B."/>
            <person name="Goodwin S."/>
            <person name="Spatafora J."/>
            <person name="Crous P."/>
            <person name="Grigoriev I."/>
        </authorList>
    </citation>
    <scope>NUCLEOTIDE SEQUENCE</scope>
    <source>
        <strain evidence="1">CBS 207.26</strain>
    </source>
</reference>
<dbReference type="AlphaFoldDB" id="A0A6A6EED3"/>
<keyword evidence="2" id="KW-1185">Reference proteome</keyword>
<dbReference type="OrthoDB" id="3231000at2759"/>
<dbReference type="EMBL" id="ML994619">
    <property type="protein sequence ID" value="KAF2190104.1"/>
    <property type="molecule type" value="Genomic_DNA"/>
</dbReference>
<proteinExistence type="predicted"/>
<accession>A0A6A6EED3</accession>
<evidence type="ECO:0000313" key="2">
    <source>
        <dbReference type="Proteomes" id="UP000800200"/>
    </source>
</evidence>
<name>A0A6A6EED3_9PEZI</name>
<organism evidence="1 2">
    <name type="scientific">Zopfia rhizophila CBS 207.26</name>
    <dbReference type="NCBI Taxonomy" id="1314779"/>
    <lineage>
        <taxon>Eukaryota</taxon>
        <taxon>Fungi</taxon>
        <taxon>Dikarya</taxon>
        <taxon>Ascomycota</taxon>
        <taxon>Pezizomycotina</taxon>
        <taxon>Dothideomycetes</taxon>
        <taxon>Dothideomycetes incertae sedis</taxon>
        <taxon>Zopfiaceae</taxon>
        <taxon>Zopfia</taxon>
    </lineage>
</organism>